<evidence type="ECO:0000313" key="2">
    <source>
        <dbReference type="EMBL" id="KLK89437.1"/>
    </source>
</evidence>
<protein>
    <submittedName>
        <fullName evidence="2">Uncharacterized protein</fullName>
    </submittedName>
</protein>
<comment type="caution">
    <text evidence="2">The sequence shown here is derived from an EMBL/GenBank/DDBJ whole genome shotgun (WGS) entry which is preliminary data.</text>
</comment>
<reference evidence="2 3" key="1">
    <citation type="submission" date="2015-05" db="EMBL/GenBank/DDBJ databases">
        <title>Draft genome sequence of Microvirga vignae strain BR3299, a novel nitrogen fixing bacteria isolated from Brazil semi-aired region.</title>
        <authorList>
            <person name="Zilli J.E."/>
            <person name="Passos S.R."/>
            <person name="Leite J."/>
            <person name="Baldani J.I."/>
            <person name="Xavier G.R."/>
            <person name="Rumjaneck N.G."/>
            <person name="Simoes-Araujo J.L."/>
        </authorList>
    </citation>
    <scope>NUCLEOTIDE SEQUENCE [LARGE SCALE GENOMIC DNA]</scope>
    <source>
        <strain evidence="2 3">BR3299</strain>
    </source>
</reference>
<keyword evidence="3" id="KW-1185">Reference proteome</keyword>
<evidence type="ECO:0000313" key="3">
    <source>
        <dbReference type="Proteomes" id="UP000035489"/>
    </source>
</evidence>
<dbReference type="PATRIC" id="fig|1225564.3.peg.1827"/>
<feature type="non-terminal residue" evidence="2">
    <location>
        <position position="122"/>
    </location>
</feature>
<evidence type="ECO:0000256" key="1">
    <source>
        <dbReference type="SAM" id="MobiDB-lite"/>
    </source>
</evidence>
<dbReference type="EMBL" id="LCYG01000160">
    <property type="protein sequence ID" value="KLK89437.1"/>
    <property type="molecule type" value="Genomic_DNA"/>
</dbReference>
<dbReference type="AlphaFoldDB" id="A0A0H1RA31"/>
<feature type="compositionally biased region" description="Polar residues" evidence="1">
    <location>
        <begin position="9"/>
        <end position="20"/>
    </location>
</feature>
<gene>
    <name evidence="2" type="ORF">AA309_31450</name>
</gene>
<name>A0A0H1RA31_9HYPH</name>
<dbReference type="Proteomes" id="UP000035489">
    <property type="component" value="Unassembled WGS sequence"/>
</dbReference>
<accession>A0A0H1RA31</accession>
<proteinExistence type="predicted"/>
<feature type="region of interest" description="Disordered" evidence="1">
    <location>
        <begin position="1"/>
        <end position="40"/>
    </location>
</feature>
<sequence length="122" mass="12898">MTMMGLNRSMPSSSSDQPTVHQEGECACSDQREGKAAPAEQTGWACIRRAGDYRHDALSTISMMVIDAASDAGARASDPPMGPMLLLVAGATEGASRRSGSAKNQDPLFRTLAGLWRALTDL</sequence>
<organism evidence="2 3">
    <name type="scientific">Microvirga vignae</name>
    <dbReference type="NCBI Taxonomy" id="1225564"/>
    <lineage>
        <taxon>Bacteria</taxon>
        <taxon>Pseudomonadati</taxon>
        <taxon>Pseudomonadota</taxon>
        <taxon>Alphaproteobacteria</taxon>
        <taxon>Hyphomicrobiales</taxon>
        <taxon>Methylobacteriaceae</taxon>
        <taxon>Microvirga</taxon>
    </lineage>
</organism>